<dbReference type="RefSeq" id="WP_318101387.1">
    <property type="nucleotide sequence ID" value="NZ_CP137573.1"/>
</dbReference>
<dbReference type="Proteomes" id="UP001301731">
    <property type="component" value="Chromosome"/>
</dbReference>
<feature type="compositionally biased region" description="Basic and acidic residues" evidence="1">
    <location>
        <begin position="16"/>
        <end position="47"/>
    </location>
</feature>
<keyword evidence="4" id="KW-1185">Reference proteome</keyword>
<accession>A0ABZ0LMH3</accession>
<organism evidence="3 4">
    <name type="scientific">Streptomyces solicathayae</name>
    <dbReference type="NCBI Taxonomy" id="3081768"/>
    <lineage>
        <taxon>Bacteria</taxon>
        <taxon>Bacillati</taxon>
        <taxon>Actinomycetota</taxon>
        <taxon>Actinomycetes</taxon>
        <taxon>Kitasatosporales</taxon>
        <taxon>Streptomycetaceae</taxon>
        <taxon>Streptomyces</taxon>
    </lineage>
</organism>
<evidence type="ECO:0000313" key="3">
    <source>
        <dbReference type="EMBL" id="WOX20689.1"/>
    </source>
</evidence>
<sequence>MSTSETTESDMSGDELSEKADREEQAENADRPEKGEKAEKAAGGSDRRAVAAVVGALLLVTGGLVGYGLLDSGDDRPAGRAVPTSEVTYEVLGSGSADITFLGDGEAARAGKAEVARAASLPWSRTVRVARDKQPIVSITLGEKGGRATCKLSVGGKHVQLATASGAFGRATCSSALAAPEGAGAPGAQ</sequence>
<keyword evidence="2" id="KW-0812">Transmembrane</keyword>
<keyword evidence="2" id="KW-1133">Transmembrane helix</keyword>
<evidence type="ECO:0000313" key="4">
    <source>
        <dbReference type="Proteomes" id="UP001301731"/>
    </source>
</evidence>
<dbReference type="InterPro" id="IPR038468">
    <property type="entry name" value="MmpS_C"/>
</dbReference>
<protein>
    <recommendedName>
        <fullName evidence="5">MmpS family membrane protein</fullName>
    </recommendedName>
</protein>
<evidence type="ECO:0000256" key="2">
    <source>
        <dbReference type="SAM" id="Phobius"/>
    </source>
</evidence>
<keyword evidence="2" id="KW-0472">Membrane</keyword>
<gene>
    <name evidence="3" type="ORF">R2D22_04495</name>
</gene>
<name>A0ABZ0LMH3_9ACTN</name>
<feature type="transmembrane region" description="Helical" evidence="2">
    <location>
        <begin position="49"/>
        <end position="70"/>
    </location>
</feature>
<dbReference type="EMBL" id="CP137573">
    <property type="protein sequence ID" value="WOX20689.1"/>
    <property type="molecule type" value="Genomic_DNA"/>
</dbReference>
<evidence type="ECO:0000256" key="1">
    <source>
        <dbReference type="SAM" id="MobiDB-lite"/>
    </source>
</evidence>
<dbReference type="Gene3D" id="2.60.40.2880">
    <property type="entry name" value="MmpS1-5, C-terminal soluble domain"/>
    <property type="match status" value="1"/>
</dbReference>
<feature type="region of interest" description="Disordered" evidence="1">
    <location>
        <begin position="1"/>
        <end position="47"/>
    </location>
</feature>
<proteinExistence type="predicted"/>
<reference evidence="3 4" key="1">
    <citation type="submission" date="2023-10" db="EMBL/GenBank/DDBJ databases">
        <title>The genome sequence of Streptomyces sp. HUAS YS2.</title>
        <authorList>
            <person name="Mo P."/>
        </authorList>
    </citation>
    <scope>NUCLEOTIDE SEQUENCE [LARGE SCALE GENOMIC DNA]</scope>
    <source>
        <strain evidence="3 4">HUAS YS2</strain>
    </source>
</reference>
<evidence type="ECO:0008006" key="5">
    <source>
        <dbReference type="Google" id="ProtNLM"/>
    </source>
</evidence>